<proteinExistence type="predicted"/>
<comment type="caution">
    <text evidence="1">The sequence shown here is derived from an EMBL/GenBank/DDBJ whole genome shotgun (WGS) entry which is preliminary data.</text>
</comment>
<protein>
    <submittedName>
        <fullName evidence="1">Uncharacterized protein</fullName>
    </submittedName>
</protein>
<dbReference type="Proteomes" id="UP000688137">
    <property type="component" value="Unassembled WGS sequence"/>
</dbReference>
<dbReference type="EMBL" id="CAJJDM010000010">
    <property type="protein sequence ID" value="CAD8048754.1"/>
    <property type="molecule type" value="Genomic_DNA"/>
</dbReference>
<gene>
    <name evidence="1" type="ORF">PPRIM_AZ9-3.1.T0130065</name>
</gene>
<keyword evidence="2" id="KW-1185">Reference proteome</keyword>
<evidence type="ECO:0000313" key="1">
    <source>
        <dbReference type="EMBL" id="CAD8048754.1"/>
    </source>
</evidence>
<evidence type="ECO:0000313" key="2">
    <source>
        <dbReference type="Proteomes" id="UP000688137"/>
    </source>
</evidence>
<reference evidence="1" key="1">
    <citation type="submission" date="2021-01" db="EMBL/GenBank/DDBJ databases">
        <authorList>
            <consortium name="Genoscope - CEA"/>
            <person name="William W."/>
        </authorList>
    </citation>
    <scope>NUCLEOTIDE SEQUENCE</scope>
</reference>
<name>A0A8S1K4L6_PARPR</name>
<accession>A0A8S1K4L6</accession>
<sequence>METFKFPLGSPTQSQTNFPLNEPIFLLQSNRYIWIKPWKYTSFTCLI</sequence>
<dbReference type="AlphaFoldDB" id="A0A8S1K4L6"/>
<organism evidence="1 2">
    <name type="scientific">Paramecium primaurelia</name>
    <dbReference type="NCBI Taxonomy" id="5886"/>
    <lineage>
        <taxon>Eukaryota</taxon>
        <taxon>Sar</taxon>
        <taxon>Alveolata</taxon>
        <taxon>Ciliophora</taxon>
        <taxon>Intramacronucleata</taxon>
        <taxon>Oligohymenophorea</taxon>
        <taxon>Peniculida</taxon>
        <taxon>Parameciidae</taxon>
        <taxon>Paramecium</taxon>
    </lineage>
</organism>